<gene>
    <name evidence="2" type="ORF">SDC9_156072</name>
</gene>
<dbReference type="Pfam" id="PF12705">
    <property type="entry name" value="PDDEXK_1"/>
    <property type="match status" value="1"/>
</dbReference>
<proteinExistence type="predicted"/>
<dbReference type="EMBL" id="VSSQ01054880">
    <property type="protein sequence ID" value="MPN08787.1"/>
    <property type="molecule type" value="Genomic_DNA"/>
</dbReference>
<feature type="domain" description="PD-(D/E)XK endonuclease-like" evidence="1">
    <location>
        <begin position="1"/>
        <end position="192"/>
    </location>
</feature>
<evidence type="ECO:0000259" key="1">
    <source>
        <dbReference type="Pfam" id="PF12705"/>
    </source>
</evidence>
<evidence type="ECO:0000313" key="2">
    <source>
        <dbReference type="EMBL" id="MPN08787.1"/>
    </source>
</evidence>
<reference evidence="2" key="1">
    <citation type="submission" date="2019-08" db="EMBL/GenBank/DDBJ databases">
        <authorList>
            <person name="Kucharzyk K."/>
            <person name="Murdoch R.W."/>
            <person name="Higgins S."/>
            <person name="Loffler F."/>
        </authorList>
    </citation>
    <scope>NUCLEOTIDE SEQUENCE</scope>
</reference>
<protein>
    <recommendedName>
        <fullName evidence="1">PD-(D/E)XK endonuclease-like domain-containing protein</fullName>
    </recommendedName>
</protein>
<accession>A0A645F3Q4</accession>
<sequence>MHDVVRDVFKGVVSGSALISTPEQLNQRVEDAFKVCGLSEHGYANDYQALALPMLRYFNSLREGHTPEEPKALKLTFNNESVLVLPDDVLLRPDGKRTIRKVRTGHRPKSTEDIEDVEAAALILAAKEAFPDAIVEIVFLSDQKIEPLCMTPTKLENRKVKLDNALDDIRSGKFPPEPSIRSCPGCPAFFVCGPVPKGVLQKRF</sequence>
<name>A0A645F3Q4_9ZZZZ</name>
<organism evidence="2">
    <name type="scientific">bioreactor metagenome</name>
    <dbReference type="NCBI Taxonomy" id="1076179"/>
    <lineage>
        <taxon>unclassified sequences</taxon>
        <taxon>metagenomes</taxon>
        <taxon>ecological metagenomes</taxon>
    </lineage>
</organism>
<dbReference type="InterPro" id="IPR038726">
    <property type="entry name" value="PDDEXK_AddAB-type"/>
</dbReference>
<comment type="caution">
    <text evidence="2">The sequence shown here is derived from an EMBL/GenBank/DDBJ whole genome shotgun (WGS) entry which is preliminary data.</text>
</comment>
<dbReference type="AlphaFoldDB" id="A0A645F3Q4"/>